<feature type="transmembrane region" description="Helical" evidence="2">
    <location>
        <begin position="75"/>
        <end position="96"/>
    </location>
</feature>
<keyword evidence="2" id="KW-0472">Membrane</keyword>
<accession>A0ABQ7FIC7</accession>
<reference evidence="4 5" key="1">
    <citation type="submission" date="2019-10" db="EMBL/GenBank/DDBJ databases">
        <title>Streptomyces tenebrisbrunneis sp.nov., an endogenous actinomycete isolated from of Lycium ruthenicum.</title>
        <authorList>
            <person name="Ma L."/>
        </authorList>
    </citation>
    <scope>NUCLEOTIDE SEQUENCE [LARGE SCALE GENOMIC DNA]</scope>
    <source>
        <strain evidence="4 5">TRM 66187</strain>
    </source>
</reference>
<dbReference type="NCBIfam" id="NF033633">
    <property type="entry name" value="SLATT_2"/>
    <property type="match status" value="1"/>
</dbReference>
<gene>
    <name evidence="4" type="ORF">GCU69_21925</name>
</gene>
<keyword evidence="2" id="KW-1133">Transmembrane helix</keyword>
<feature type="domain" description="SMODS and SLOG-associating 2TM effector" evidence="3">
    <location>
        <begin position="23"/>
        <end position="209"/>
    </location>
</feature>
<evidence type="ECO:0000256" key="2">
    <source>
        <dbReference type="SAM" id="Phobius"/>
    </source>
</evidence>
<keyword evidence="5" id="KW-1185">Reference proteome</keyword>
<dbReference type="EMBL" id="WHPN01000336">
    <property type="protein sequence ID" value="KAF4407002.1"/>
    <property type="molecule type" value="Genomic_DNA"/>
</dbReference>
<feature type="region of interest" description="Disordered" evidence="1">
    <location>
        <begin position="1"/>
        <end position="38"/>
    </location>
</feature>
<name>A0ABQ7FIC7_9ACTN</name>
<dbReference type="InterPro" id="IPR040688">
    <property type="entry name" value="SLATT_2"/>
</dbReference>
<evidence type="ECO:0000313" key="5">
    <source>
        <dbReference type="Proteomes" id="UP000621266"/>
    </source>
</evidence>
<evidence type="ECO:0000259" key="3">
    <source>
        <dbReference type="Pfam" id="PF18183"/>
    </source>
</evidence>
<proteinExistence type="predicted"/>
<organism evidence="4 5">
    <name type="scientific">Streptomyces lycii</name>
    <dbReference type="NCBI Taxonomy" id="2654337"/>
    <lineage>
        <taxon>Bacteria</taxon>
        <taxon>Bacillati</taxon>
        <taxon>Actinomycetota</taxon>
        <taxon>Actinomycetes</taxon>
        <taxon>Kitasatosporales</taxon>
        <taxon>Streptomycetaceae</taxon>
        <taxon>Streptomyces</taxon>
    </lineage>
</organism>
<dbReference type="Pfam" id="PF18183">
    <property type="entry name" value="SLATT_2"/>
    <property type="match status" value="1"/>
</dbReference>
<feature type="compositionally biased region" description="Basic and acidic residues" evidence="1">
    <location>
        <begin position="1"/>
        <end position="26"/>
    </location>
</feature>
<keyword evidence="2" id="KW-0812">Transmembrane</keyword>
<protein>
    <submittedName>
        <fullName evidence="4">SLATT domain-containing protein</fullName>
    </submittedName>
</protein>
<evidence type="ECO:0000313" key="4">
    <source>
        <dbReference type="EMBL" id="KAF4407002.1"/>
    </source>
</evidence>
<feature type="transmembrane region" description="Helical" evidence="2">
    <location>
        <begin position="102"/>
        <end position="123"/>
    </location>
</feature>
<dbReference type="Proteomes" id="UP000621266">
    <property type="component" value="Unassembled WGS sequence"/>
</dbReference>
<evidence type="ECO:0000256" key="1">
    <source>
        <dbReference type="SAM" id="MobiDB-lite"/>
    </source>
</evidence>
<sequence length="222" mass="23827">MRGTALERDEETGARRRGRGRGDLRGRPFPVLPGGPGGQREAVRLLRAWAEQEAEDAIDWYLRDKRLKRIGAKTVRALVVLLTVAGAVLPLSSAVAGRSPGGWGYVLLGLAAGCKGFDLVFGLSTGWMRDIRAAQALRGELNDVRLAWAADTLRAGGRDGAGTDGGPLSASELERQLELIGRLVTAVRERIGTETDDWLTEFRSTTQQLHEPGGPVGPAVPQ</sequence>
<comment type="caution">
    <text evidence="4">The sequence shown here is derived from an EMBL/GenBank/DDBJ whole genome shotgun (WGS) entry which is preliminary data.</text>
</comment>